<dbReference type="GO" id="GO:0005634">
    <property type="term" value="C:nucleus"/>
    <property type="evidence" value="ECO:0007669"/>
    <property type="project" value="UniProtKB-SubCell"/>
</dbReference>
<keyword evidence="6" id="KW-0238">DNA-binding</keyword>
<evidence type="ECO:0000256" key="1">
    <source>
        <dbReference type="ARBA" id="ARBA00004123"/>
    </source>
</evidence>
<evidence type="ECO:0000256" key="5">
    <source>
        <dbReference type="ARBA" id="ARBA00023015"/>
    </source>
</evidence>
<accession>A0A0D3CGH2</accession>
<evidence type="ECO:0000256" key="10">
    <source>
        <dbReference type="ARBA" id="ARBA00023242"/>
    </source>
</evidence>
<dbReference type="PANTHER" id="PTHR31744">
    <property type="entry name" value="PROTEIN CUP-SHAPED COTYLEDON 2-RELATED"/>
    <property type="match status" value="1"/>
</dbReference>
<dbReference type="eggNOG" id="ENOG502QT9T">
    <property type="taxonomic scope" value="Eukaryota"/>
</dbReference>
<keyword evidence="14" id="KW-1185">Reference proteome</keyword>
<dbReference type="Proteomes" id="UP000032141">
    <property type="component" value="Chromosome C5"/>
</dbReference>
<name>A0A0D3CGH2_BRAOL</name>
<dbReference type="Gramene" id="Bo5g085430.1">
    <property type="protein sequence ID" value="Bo5g085430.1"/>
    <property type="gene ID" value="Bo5g085430"/>
</dbReference>
<dbReference type="AlphaFoldDB" id="A0A0D3CGH2"/>
<evidence type="ECO:0000313" key="14">
    <source>
        <dbReference type="Proteomes" id="UP000032141"/>
    </source>
</evidence>
<dbReference type="PANTHER" id="PTHR31744:SF216">
    <property type="entry name" value="NAC TRANSCRIPTION FACTOR"/>
    <property type="match status" value="1"/>
</dbReference>
<keyword evidence="5" id="KW-0805">Transcription regulation</keyword>
<dbReference type="GO" id="GO:0006355">
    <property type="term" value="P:regulation of DNA-templated transcription"/>
    <property type="evidence" value="ECO:0007669"/>
    <property type="project" value="InterPro"/>
</dbReference>
<keyword evidence="4" id="KW-1133">Transmembrane helix</keyword>
<evidence type="ECO:0000256" key="6">
    <source>
        <dbReference type="ARBA" id="ARBA00023125"/>
    </source>
</evidence>
<sequence>MADPCPNSCFKEGKFTAPGFRFHPTDEELVMYYLKRKMYRKRLTVNAIGFVDVYKIEPDDLPGQSVLKTGDRQWFYFTPRSRKYPNAARSGRGTATGYWKATGKDRVIVYNSRSVGLKKTLVFYRGRAPTGERTDWVMHEYTMNEEELDRCTNAKCLIGKRKTFSRLQGKRRECDRKESGGSTSYRKSTTNGEMKQRFEGIGGLSEGWSGWLMSRTASFSRKRAVEAFISSFGRRVAGRVLEYFHSRPISRGYSDPDWHI</sequence>
<dbReference type="EnsemblPlants" id="Bo5g085430.1">
    <property type="protein sequence ID" value="Bo5g085430.1"/>
    <property type="gene ID" value="Bo5g085430"/>
</dbReference>
<dbReference type="PROSITE" id="PS51005">
    <property type="entry name" value="NAC"/>
    <property type="match status" value="1"/>
</dbReference>
<evidence type="ECO:0000256" key="9">
    <source>
        <dbReference type="ARBA" id="ARBA00023163"/>
    </source>
</evidence>
<evidence type="ECO:0000256" key="8">
    <source>
        <dbReference type="ARBA" id="ARBA00023159"/>
    </source>
</evidence>
<comment type="subcellular location">
    <subcellularLocation>
        <location evidence="2">Membrane</location>
        <topology evidence="2">Single-pass membrane protein</topology>
    </subcellularLocation>
    <subcellularLocation>
        <location evidence="1">Nucleus</location>
    </subcellularLocation>
</comment>
<dbReference type="HOGENOM" id="CLU_1070969_0_0_1"/>
<dbReference type="InterPro" id="IPR036093">
    <property type="entry name" value="NAC_dom_sf"/>
</dbReference>
<dbReference type="Gene3D" id="2.170.150.80">
    <property type="entry name" value="NAC domain"/>
    <property type="match status" value="1"/>
</dbReference>
<protein>
    <recommendedName>
        <fullName evidence="12">NAC domain-containing protein</fullName>
    </recommendedName>
</protein>
<keyword evidence="8" id="KW-0010">Activator</keyword>
<organism evidence="13 14">
    <name type="scientific">Brassica oleracea var. oleracea</name>
    <dbReference type="NCBI Taxonomy" id="109376"/>
    <lineage>
        <taxon>Eukaryota</taxon>
        <taxon>Viridiplantae</taxon>
        <taxon>Streptophyta</taxon>
        <taxon>Embryophyta</taxon>
        <taxon>Tracheophyta</taxon>
        <taxon>Spermatophyta</taxon>
        <taxon>Magnoliopsida</taxon>
        <taxon>eudicotyledons</taxon>
        <taxon>Gunneridae</taxon>
        <taxon>Pentapetalae</taxon>
        <taxon>rosids</taxon>
        <taxon>malvids</taxon>
        <taxon>Brassicales</taxon>
        <taxon>Brassicaceae</taxon>
        <taxon>Brassiceae</taxon>
        <taxon>Brassica</taxon>
    </lineage>
</organism>
<evidence type="ECO:0000256" key="11">
    <source>
        <dbReference type="SAM" id="MobiDB-lite"/>
    </source>
</evidence>
<evidence type="ECO:0000256" key="2">
    <source>
        <dbReference type="ARBA" id="ARBA00004167"/>
    </source>
</evidence>
<dbReference type="SUPFAM" id="SSF101941">
    <property type="entry name" value="NAC domain"/>
    <property type="match status" value="1"/>
</dbReference>
<evidence type="ECO:0000256" key="4">
    <source>
        <dbReference type="ARBA" id="ARBA00022989"/>
    </source>
</evidence>
<evidence type="ECO:0000259" key="12">
    <source>
        <dbReference type="PROSITE" id="PS51005"/>
    </source>
</evidence>
<reference evidence="13" key="2">
    <citation type="submission" date="2015-03" db="UniProtKB">
        <authorList>
            <consortium name="EnsemblPlants"/>
        </authorList>
    </citation>
    <scope>IDENTIFICATION</scope>
</reference>
<keyword evidence="7" id="KW-0472">Membrane</keyword>
<reference evidence="13 14" key="1">
    <citation type="journal article" date="2014" name="Genome Biol.">
        <title>Transcriptome and methylome profiling reveals relics of genome dominance in the mesopolyploid Brassica oleracea.</title>
        <authorList>
            <person name="Parkin I.A."/>
            <person name="Koh C."/>
            <person name="Tang H."/>
            <person name="Robinson S.J."/>
            <person name="Kagale S."/>
            <person name="Clarke W.E."/>
            <person name="Town C.D."/>
            <person name="Nixon J."/>
            <person name="Krishnakumar V."/>
            <person name="Bidwell S.L."/>
            <person name="Denoeud F."/>
            <person name="Belcram H."/>
            <person name="Links M.G."/>
            <person name="Just J."/>
            <person name="Clarke C."/>
            <person name="Bender T."/>
            <person name="Huebert T."/>
            <person name="Mason A.S."/>
            <person name="Pires J.C."/>
            <person name="Barker G."/>
            <person name="Moore J."/>
            <person name="Walley P.G."/>
            <person name="Manoli S."/>
            <person name="Batley J."/>
            <person name="Edwards D."/>
            <person name="Nelson M.N."/>
            <person name="Wang X."/>
            <person name="Paterson A.H."/>
            <person name="King G."/>
            <person name="Bancroft I."/>
            <person name="Chalhoub B."/>
            <person name="Sharpe A.G."/>
        </authorList>
    </citation>
    <scope>NUCLEOTIDE SEQUENCE</scope>
    <source>
        <strain evidence="13 14">cv. TO1000</strain>
    </source>
</reference>
<feature type="domain" description="NAC" evidence="12">
    <location>
        <begin position="16"/>
        <end position="161"/>
    </location>
</feature>
<evidence type="ECO:0000256" key="3">
    <source>
        <dbReference type="ARBA" id="ARBA00022692"/>
    </source>
</evidence>
<dbReference type="GO" id="GO:0000976">
    <property type="term" value="F:transcription cis-regulatory region binding"/>
    <property type="evidence" value="ECO:0007669"/>
    <property type="project" value="UniProtKB-ARBA"/>
</dbReference>
<keyword evidence="10" id="KW-0539">Nucleus</keyword>
<dbReference type="STRING" id="109376.A0A0D3CGH2"/>
<feature type="region of interest" description="Disordered" evidence="11">
    <location>
        <begin position="171"/>
        <end position="192"/>
    </location>
</feature>
<keyword evidence="3" id="KW-0812">Transmembrane</keyword>
<proteinExistence type="predicted"/>
<evidence type="ECO:0000313" key="13">
    <source>
        <dbReference type="EnsemblPlants" id="Bo5g085430.1"/>
    </source>
</evidence>
<keyword evidence="9" id="KW-0804">Transcription</keyword>
<feature type="compositionally biased region" description="Polar residues" evidence="11">
    <location>
        <begin position="180"/>
        <end position="192"/>
    </location>
</feature>
<dbReference type="GO" id="GO:0016020">
    <property type="term" value="C:membrane"/>
    <property type="evidence" value="ECO:0007669"/>
    <property type="project" value="UniProtKB-SubCell"/>
</dbReference>
<dbReference type="InterPro" id="IPR003441">
    <property type="entry name" value="NAC-dom"/>
</dbReference>
<evidence type="ECO:0000256" key="7">
    <source>
        <dbReference type="ARBA" id="ARBA00023136"/>
    </source>
</evidence>
<dbReference type="Pfam" id="PF02365">
    <property type="entry name" value="NAM"/>
    <property type="match status" value="1"/>
</dbReference>